<sequence length="214" mass="24089">MSPGAPFGPVHFTNYPLKSEYKDYTPEKILKLNHLARMQSAVRYNCQGLWIFLTPKLFRGKFNYLPAYNIHIKPPLTHKPMPASLPDLPTDHTGKLIEIVYITLTEVIVTIITVAGPWSQVGKSVFYLFKLASLLWWALPAKTPAQVIPENDGPAAQDWIPDTSALDKVIVGIDIIIEFAPYKEIYNPAVLGKSRRNLSLDLSWGYLLDAPFVL</sequence>
<organism evidence="1 2">
    <name type="scientific">Entomophthora muscae</name>
    <dbReference type="NCBI Taxonomy" id="34485"/>
    <lineage>
        <taxon>Eukaryota</taxon>
        <taxon>Fungi</taxon>
        <taxon>Fungi incertae sedis</taxon>
        <taxon>Zoopagomycota</taxon>
        <taxon>Entomophthoromycotina</taxon>
        <taxon>Entomophthoromycetes</taxon>
        <taxon>Entomophthorales</taxon>
        <taxon>Entomophthoraceae</taxon>
        <taxon>Entomophthora</taxon>
    </lineage>
</organism>
<gene>
    <name evidence="1" type="ORF">DSO57_1013143</name>
</gene>
<accession>A0ACC2TG89</accession>
<evidence type="ECO:0000313" key="2">
    <source>
        <dbReference type="Proteomes" id="UP001165960"/>
    </source>
</evidence>
<proteinExistence type="predicted"/>
<dbReference type="EMBL" id="QTSX02002888">
    <property type="protein sequence ID" value="KAJ9073720.1"/>
    <property type="molecule type" value="Genomic_DNA"/>
</dbReference>
<protein>
    <submittedName>
        <fullName evidence="1">Uncharacterized protein</fullName>
    </submittedName>
</protein>
<comment type="caution">
    <text evidence="1">The sequence shown here is derived from an EMBL/GenBank/DDBJ whole genome shotgun (WGS) entry which is preliminary data.</text>
</comment>
<dbReference type="Proteomes" id="UP001165960">
    <property type="component" value="Unassembled WGS sequence"/>
</dbReference>
<keyword evidence="2" id="KW-1185">Reference proteome</keyword>
<name>A0ACC2TG89_9FUNG</name>
<evidence type="ECO:0000313" key="1">
    <source>
        <dbReference type="EMBL" id="KAJ9073720.1"/>
    </source>
</evidence>
<reference evidence="1" key="1">
    <citation type="submission" date="2022-04" db="EMBL/GenBank/DDBJ databases">
        <title>Genome of the entomopathogenic fungus Entomophthora muscae.</title>
        <authorList>
            <person name="Elya C."/>
            <person name="Lovett B.R."/>
            <person name="Lee E."/>
            <person name="Macias A.M."/>
            <person name="Hajek A.E."/>
            <person name="De Bivort B.L."/>
            <person name="Kasson M.T."/>
            <person name="De Fine Licht H.H."/>
            <person name="Stajich J.E."/>
        </authorList>
    </citation>
    <scope>NUCLEOTIDE SEQUENCE</scope>
    <source>
        <strain evidence="1">Berkeley</strain>
    </source>
</reference>